<dbReference type="KEGG" id="sku:Sulku_2515"/>
<evidence type="ECO:0000313" key="1">
    <source>
        <dbReference type="EMBL" id="ADR35174.1"/>
    </source>
</evidence>
<reference evidence="1 2" key="1">
    <citation type="journal article" date="2012" name="Stand. Genomic Sci.">
        <title>Complete genome sequence of the sulfur compounds oxidizing chemolithoautotroph Sulfuricurvum kujiense type strain (YK-1(T)).</title>
        <authorList>
            <person name="Han C."/>
            <person name="Kotsyurbenko O."/>
            <person name="Chertkov O."/>
            <person name="Held B."/>
            <person name="Lapidus A."/>
            <person name="Nolan M."/>
            <person name="Lucas S."/>
            <person name="Hammon N."/>
            <person name="Deshpande S."/>
            <person name="Cheng J.F."/>
            <person name="Tapia R."/>
            <person name="Goodwin L.A."/>
            <person name="Pitluck S."/>
            <person name="Liolios K."/>
            <person name="Pagani I."/>
            <person name="Ivanova N."/>
            <person name="Mavromatis K."/>
            <person name="Mikhailova N."/>
            <person name="Pati A."/>
            <person name="Chen A."/>
            <person name="Palaniappan K."/>
            <person name="Land M."/>
            <person name="Hauser L."/>
            <person name="Chang Y.J."/>
            <person name="Jeffries C.D."/>
            <person name="Brambilla E.M."/>
            <person name="Rohde M."/>
            <person name="Spring S."/>
            <person name="Sikorski J."/>
            <person name="Goker M."/>
            <person name="Woyke T."/>
            <person name="Bristow J."/>
            <person name="Eisen J.A."/>
            <person name="Markowitz V."/>
            <person name="Hugenholtz P."/>
            <person name="Kyrpides N.C."/>
            <person name="Klenk H.P."/>
            <person name="Detter J.C."/>
        </authorList>
    </citation>
    <scope>NUCLEOTIDE SEQUENCE [LARGE SCALE GENOMIC DNA]</scope>
    <source>
        <strain evidence="2">ATCC BAA-921 / DSM 16994 / JCM 11577 / YK-1</strain>
    </source>
</reference>
<dbReference type="AlphaFoldDB" id="E4TZE7"/>
<dbReference type="HOGENOM" id="CLU_1719020_0_0_7"/>
<proteinExistence type="predicted"/>
<sequence length="154" mass="17223">MFRLSSLVLFALLINGCDTPNRSLPYALSITEEGLGSLHPDTPFSQVNTSLSGFEFEKLSQITPGQNEMIFLMKRGEKILAQIVSDPSGKKIAEIQITSELIKNRYNQGLGDPLPTGKTLHCKGDICQNENEPSVHYRIDQKTRIIKEITFSRL</sequence>
<keyword evidence="2" id="KW-1185">Reference proteome</keyword>
<dbReference type="RefSeq" id="WP_013461371.1">
    <property type="nucleotide sequence ID" value="NC_014762.1"/>
</dbReference>
<dbReference type="Proteomes" id="UP000008721">
    <property type="component" value="Chromosome"/>
</dbReference>
<dbReference type="InterPro" id="IPR038714">
    <property type="entry name" value="YfeY-like_sf"/>
</dbReference>
<gene>
    <name evidence="1" type="ordered locus">Sulku_2515</name>
</gene>
<evidence type="ECO:0000313" key="2">
    <source>
        <dbReference type="Proteomes" id="UP000008721"/>
    </source>
</evidence>
<name>E4TZE7_SULKY</name>
<accession>E4TZE7</accession>
<organism evidence="1 2">
    <name type="scientific">Sulfuricurvum kujiense (strain ATCC BAA-921 / DSM 16994 / JCM 11577 / YK-1)</name>
    <dbReference type="NCBI Taxonomy" id="709032"/>
    <lineage>
        <taxon>Bacteria</taxon>
        <taxon>Pseudomonadati</taxon>
        <taxon>Campylobacterota</taxon>
        <taxon>Epsilonproteobacteria</taxon>
        <taxon>Campylobacterales</taxon>
        <taxon>Sulfurimonadaceae</taxon>
        <taxon>Sulfuricurvum</taxon>
    </lineage>
</organism>
<dbReference type="STRING" id="709032.Sulku_2515"/>
<protein>
    <submittedName>
        <fullName evidence="1">Uncharacterized protein</fullName>
    </submittedName>
</protein>
<dbReference type="EMBL" id="CP002355">
    <property type="protein sequence ID" value="ADR35174.1"/>
    <property type="molecule type" value="Genomic_DNA"/>
</dbReference>
<dbReference type="Gene3D" id="2.60.460.10">
    <property type="entry name" value="protein yfey like domain"/>
    <property type="match status" value="1"/>
</dbReference>